<dbReference type="GO" id="GO:0016301">
    <property type="term" value="F:kinase activity"/>
    <property type="evidence" value="ECO:0007669"/>
    <property type="project" value="UniProtKB-KW"/>
</dbReference>
<dbReference type="SUPFAM" id="SSF52794">
    <property type="entry name" value="PTS system IIB component-like"/>
    <property type="match status" value="1"/>
</dbReference>
<evidence type="ECO:0000256" key="6">
    <source>
        <dbReference type="ARBA" id="ARBA00022683"/>
    </source>
</evidence>
<evidence type="ECO:0000259" key="12">
    <source>
        <dbReference type="PROSITE" id="PS51099"/>
    </source>
</evidence>
<sequence>MLEKKSLQLFHLLLSMNPKSYPLFIENIQMSKRQFFYHLDKINYFLRQNQVPPISITQKEIRVPEEVFDQWKTGRLNILPKDFQFDEEERSYLLLIYTFIRGEPISNTHYQFLLNVSKNTATAAVRQANQFSKKFRVDIRYSREKGFHLEGQEEDKRNLTLKCISMFSSHPKKHEILRHLLRKHGYEDRFQLYEGKLREIGASFGLTFIEERLFDFLYLLQMIHIRQRQKKWVQIHADTMEFLKKQKMYQVARTIQEVLGESTDPQELAYLTMLLLGITLGNLSAVPSGILKTMTEKMIHDFEKFACIQIQDKEKAVNTLFSHFKPAYYRMLYKIPITNPLLNEIKKEHATLFHLVTEVMKPIQEMLNIDIPEDEIGFLTLHFGALLEQNARNEKPIQAIIVCPNGVSSSLMVETYLRSLFPSFRWITSISKEEFSKTDEELYDIVFSTVPFKTEKPLFIVKPIMSEAEKKMLHHRVMEHLFKQPAPFPTPERLIKIIGKYAEIKEPEKLKDAITMELYGKTGGTTIRRIQPLLNELLTETMIQFETAVPDWKNAIAKAAEPLLKNGYIEPSYIEAMITNVEKMGPYFIIHPGIAIPHARPENGVNKLGMSFLKLKEPAYLLNEEKNAASVFICLAAVDNNTHLKALSQLTRLLGNKESLDRLLNVENPAELIALIEEYSAERQDGSKNH</sequence>
<keyword evidence="2" id="KW-0813">Transport</keyword>
<dbReference type="GO" id="GO:0009401">
    <property type="term" value="P:phosphoenolpyruvate-dependent sugar phosphotransferase system"/>
    <property type="evidence" value="ECO:0007669"/>
    <property type="project" value="UniProtKB-KW"/>
</dbReference>
<dbReference type="PANTHER" id="PTHR36203">
    <property type="entry name" value="ASCORBATE-SPECIFIC PTS SYSTEM EIIA COMPONENT"/>
    <property type="match status" value="1"/>
</dbReference>
<dbReference type="InterPro" id="IPR036634">
    <property type="entry name" value="PRD_sf"/>
</dbReference>
<name>A0A1I2RP40_9BACL</name>
<keyword evidence="3" id="KW-0963">Cytoplasm</keyword>
<dbReference type="Pfam" id="PF00359">
    <property type="entry name" value="PTS_EIIA_2"/>
    <property type="match status" value="1"/>
</dbReference>
<gene>
    <name evidence="14" type="ORF">SAMN04488025_13219</name>
</gene>
<organism evidence="14 15">
    <name type="scientific">Planifilum fulgidum</name>
    <dbReference type="NCBI Taxonomy" id="201973"/>
    <lineage>
        <taxon>Bacteria</taxon>
        <taxon>Bacillati</taxon>
        <taxon>Bacillota</taxon>
        <taxon>Bacilli</taxon>
        <taxon>Bacillales</taxon>
        <taxon>Thermoactinomycetaceae</taxon>
        <taxon>Planifilum</taxon>
    </lineage>
</organism>
<keyword evidence="6" id="KW-0598">Phosphotransferase system</keyword>
<evidence type="ECO:0000259" key="11">
    <source>
        <dbReference type="PROSITE" id="PS51094"/>
    </source>
</evidence>
<dbReference type="InterPro" id="IPR016152">
    <property type="entry name" value="PTrfase/Anion_transptr"/>
</dbReference>
<evidence type="ECO:0000256" key="1">
    <source>
        <dbReference type="ARBA" id="ARBA00004496"/>
    </source>
</evidence>
<dbReference type="Gene3D" id="3.40.50.2300">
    <property type="match status" value="1"/>
</dbReference>
<evidence type="ECO:0000256" key="10">
    <source>
        <dbReference type="ARBA" id="ARBA00042072"/>
    </source>
</evidence>
<evidence type="ECO:0000256" key="2">
    <source>
        <dbReference type="ARBA" id="ARBA00022448"/>
    </source>
</evidence>
<proteinExistence type="predicted"/>
<dbReference type="GO" id="GO:0005737">
    <property type="term" value="C:cytoplasm"/>
    <property type="evidence" value="ECO:0007669"/>
    <property type="project" value="UniProtKB-SubCell"/>
</dbReference>
<dbReference type="InterPro" id="IPR051351">
    <property type="entry name" value="Ascorbate-PTS_EIIA_comp"/>
</dbReference>
<dbReference type="STRING" id="201973.SAMN04488025_13219"/>
<dbReference type="InterPro" id="IPR011608">
    <property type="entry name" value="PRD"/>
</dbReference>
<dbReference type="PANTHER" id="PTHR36203:SF1">
    <property type="entry name" value="ASCORBATE-SPECIFIC PTS SYSTEM EIIA COMPONENT"/>
    <property type="match status" value="1"/>
</dbReference>
<keyword evidence="7" id="KW-0418">Kinase</keyword>
<feature type="domain" description="PTS EIIB type-2" evidence="12">
    <location>
        <begin position="397"/>
        <end position="485"/>
    </location>
</feature>
<comment type="function">
    <text evidence="8">The phosphoenolpyruvate-dependent sugar phosphotransferase system (sugar PTS), a major carbohydrate active transport system, catalyzes the phosphorylation of incoming sugar substrates concomitantly with their translocation across the cell membrane. The enzyme II UlaABC PTS system is involved in ascorbate transport.</text>
</comment>
<evidence type="ECO:0000256" key="4">
    <source>
        <dbReference type="ARBA" id="ARBA00022553"/>
    </source>
</evidence>
<dbReference type="EMBL" id="FOOK01000032">
    <property type="protein sequence ID" value="SFG41853.1"/>
    <property type="molecule type" value="Genomic_DNA"/>
</dbReference>
<feature type="domain" description="PRD" evidence="13">
    <location>
        <begin position="286"/>
        <end position="393"/>
    </location>
</feature>
<dbReference type="Proteomes" id="UP000198661">
    <property type="component" value="Unassembled WGS sequence"/>
</dbReference>
<evidence type="ECO:0000313" key="14">
    <source>
        <dbReference type="EMBL" id="SFG41853.1"/>
    </source>
</evidence>
<dbReference type="InterPro" id="IPR013011">
    <property type="entry name" value="PTS_EIIB_2"/>
</dbReference>
<dbReference type="RefSeq" id="WP_177199191.1">
    <property type="nucleotide sequence ID" value="NZ_FOOK01000032.1"/>
</dbReference>
<keyword evidence="15" id="KW-1185">Reference proteome</keyword>
<dbReference type="Pfam" id="PF00874">
    <property type="entry name" value="PRD"/>
    <property type="match status" value="1"/>
</dbReference>
<dbReference type="GO" id="GO:0008982">
    <property type="term" value="F:protein-N(PI)-phosphohistidine-sugar phosphotransferase activity"/>
    <property type="evidence" value="ECO:0007669"/>
    <property type="project" value="InterPro"/>
</dbReference>
<evidence type="ECO:0000259" key="13">
    <source>
        <dbReference type="PROSITE" id="PS51372"/>
    </source>
</evidence>
<dbReference type="Gene3D" id="1.10.1790.10">
    <property type="entry name" value="PRD domain"/>
    <property type="match status" value="1"/>
</dbReference>
<dbReference type="GO" id="GO:0006355">
    <property type="term" value="P:regulation of DNA-templated transcription"/>
    <property type="evidence" value="ECO:0007669"/>
    <property type="project" value="InterPro"/>
</dbReference>
<keyword evidence="4" id="KW-0597">Phosphoprotein</keyword>
<protein>
    <recommendedName>
        <fullName evidence="9">Ascorbate-specific PTS system EIIA component</fullName>
    </recommendedName>
    <alternativeName>
        <fullName evidence="10">Ascorbate-specific phosphotransferase enzyme IIA component</fullName>
    </alternativeName>
</protein>
<keyword evidence="5" id="KW-0808">Transferase</keyword>
<comment type="subcellular location">
    <subcellularLocation>
        <location evidence="1">Cytoplasm</location>
    </subcellularLocation>
</comment>
<dbReference type="InterPro" id="IPR036095">
    <property type="entry name" value="PTS_EIIB-like_sf"/>
</dbReference>
<evidence type="ECO:0000256" key="5">
    <source>
        <dbReference type="ARBA" id="ARBA00022679"/>
    </source>
</evidence>
<accession>A0A1I2RP40</accession>
<dbReference type="SUPFAM" id="SSF63520">
    <property type="entry name" value="PTS-regulatory domain, PRD"/>
    <property type="match status" value="1"/>
</dbReference>
<evidence type="ECO:0000256" key="7">
    <source>
        <dbReference type="ARBA" id="ARBA00022777"/>
    </source>
</evidence>
<evidence type="ECO:0000313" key="15">
    <source>
        <dbReference type="Proteomes" id="UP000198661"/>
    </source>
</evidence>
<evidence type="ECO:0000256" key="3">
    <source>
        <dbReference type="ARBA" id="ARBA00022490"/>
    </source>
</evidence>
<dbReference type="CDD" id="cd05568">
    <property type="entry name" value="PTS_IIB_bgl_like"/>
    <property type="match status" value="1"/>
</dbReference>
<evidence type="ECO:0000256" key="8">
    <source>
        <dbReference type="ARBA" id="ARBA00037387"/>
    </source>
</evidence>
<dbReference type="PROSITE" id="PS51094">
    <property type="entry name" value="PTS_EIIA_TYPE_2"/>
    <property type="match status" value="1"/>
</dbReference>
<dbReference type="AlphaFoldDB" id="A0A1I2RP40"/>
<dbReference type="PROSITE" id="PS51372">
    <property type="entry name" value="PRD_2"/>
    <property type="match status" value="1"/>
</dbReference>
<feature type="domain" description="PTS EIIA type-2" evidence="11">
    <location>
        <begin position="536"/>
        <end position="679"/>
    </location>
</feature>
<dbReference type="SUPFAM" id="SSF55804">
    <property type="entry name" value="Phoshotransferase/anion transport protein"/>
    <property type="match status" value="1"/>
</dbReference>
<dbReference type="InterPro" id="IPR002178">
    <property type="entry name" value="PTS_EIIA_type-2_dom"/>
</dbReference>
<evidence type="ECO:0000256" key="9">
    <source>
        <dbReference type="ARBA" id="ARBA00041175"/>
    </source>
</evidence>
<dbReference type="Gene3D" id="3.40.930.10">
    <property type="entry name" value="Mannitol-specific EII, Chain A"/>
    <property type="match status" value="1"/>
</dbReference>
<reference evidence="15" key="1">
    <citation type="submission" date="2016-10" db="EMBL/GenBank/DDBJ databases">
        <authorList>
            <person name="Varghese N."/>
            <person name="Submissions S."/>
        </authorList>
    </citation>
    <scope>NUCLEOTIDE SEQUENCE [LARGE SCALE GENOMIC DNA]</scope>
    <source>
        <strain evidence="15">DSM 44945</strain>
    </source>
</reference>
<dbReference type="PROSITE" id="PS51099">
    <property type="entry name" value="PTS_EIIB_TYPE_2"/>
    <property type="match status" value="1"/>
</dbReference>
<dbReference type="CDD" id="cd00211">
    <property type="entry name" value="PTS_IIA_fru"/>
    <property type="match status" value="1"/>
</dbReference>